<dbReference type="AlphaFoldDB" id="A0AAD8FCH8"/>
<keyword evidence="2" id="KW-1185">Reference proteome</keyword>
<sequence>KLMLIKHDWMVLGETVTITCNITADPSKKRILFKTFQKQIFFYTSLKNIRDPQINI</sequence>
<organism evidence="1 2">
    <name type="scientific">Biomphalaria pfeifferi</name>
    <name type="common">Bloodfluke planorb</name>
    <name type="synonym">Freshwater snail</name>
    <dbReference type="NCBI Taxonomy" id="112525"/>
    <lineage>
        <taxon>Eukaryota</taxon>
        <taxon>Metazoa</taxon>
        <taxon>Spiralia</taxon>
        <taxon>Lophotrochozoa</taxon>
        <taxon>Mollusca</taxon>
        <taxon>Gastropoda</taxon>
        <taxon>Heterobranchia</taxon>
        <taxon>Euthyneura</taxon>
        <taxon>Panpulmonata</taxon>
        <taxon>Hygrophila</taxon>
        <taxon>Lymnaeoidea</taxon>
        <taxon>Planorbidae</taxon>
        <taxon>Biomphalaria</taxon>
    </lineage>
</organism>
<protein>
    <submittedName>
        <fullName evidence="1">Uncharacterized protein</fullName>
    </submittedName>
</protein>
<reference evidence="1" key="2">
    <citation type="submission" date="2023-04" db="EMBL/GenBank/DDBJ databases">
        <authorList>
            <person name="Bu L."/>
            <person name="Lu L."/>
            <person name="Laidemitt M.R."/>
            <person name="Zhang S.M."/>
            <person name="Mutuku M."/>
            <person name="Mkoji G."/>
            <person name="Steinauer M."/>
            <person name="Loker E.S."/>
        </authorList>
    </citation>
    <scope>NUCLEOTIDE SEQUENCE</scope>
    <source>
        <strain evidence="1">KasaAsao</strain>
        <tissue evidence="1">Whole Snail</tissue>
    </source>
</reference>
<comment type="caution">
    <text evidence="1">The sequence shown here is derived from an EMBL/GenBank/DDBJ whole genome shotgun (WGS) entry which is preliminary data.</text>
</comment>
<dbReference type="EMBL" id="JASAOG010000042">
    <property type="protein sequence ID" value="KAK0059345.1"/>
    <property type="molecule type" value="Genomic_DNA"/>
</dbReference>
<dbReference type="Proteomes" id="UP001233172">
    <property type="component" value="Unassembled WGS sequence"/>
</dbReference>
<evidence type="ECO:0000313" key="2">
    <source>
        <dbReference type="Proteomes" id="UP001233172"/>
    </source>
</evidence>
<feature type="non-terminal residue" evidence="1">
    <location>
        <position position="1"/>
    </location>
</feature>
<gene>
    <name evidence="1" type="ORF">Bpfe_011114</name>
</gene>
<evidence type="ECO:0000313" key="1">
    <source>
        <dbReference type="EMBL" id="KAK0059345.1"/>
    </source>
</evidence>
<feature type="non-terminal residue" evidence="1">
    <location>
        <position position="56"/>
    </location>
</feature>
<proteinExistence type="predicted"/>
<name>A0AAD8FCH8_BIOPF</name>
<reference evidence="1" key="1">
    <citation type="journal article" date="2023" name="PLoS Negl. Trop. Dis.">
        <title>A genome sequence for Biomphalaria pfeifferi, the major vector snail for the human-infecting parasite Schistosoma mansoni.</title>
        <authorList>
            <person name="Bu L."/>
            <person name="Lu L."/>
            <person name="Laidemitt M.R."/>
            <person name="Zhang S.M."/>
            <person name="Mutuku M."/>
            <person name="Mkoji G."/>
            <person name="Steinauer M."/>
            <person name="Loker E.S."/>
        </authorList>
    </citation>
    <scope>NUCLEOTIDE SEQUENCE</scope>
    <source>
        <strain evidence="1">KasaAsao</strain>
    </source>
</reference>
<accession>A0AAD8FCH8</accession>